<dbReference type="Gene3D" id="3.40.50.720">
    <property type="entry name" value="NAD(P)-binding Rossmann-like Domain"/>
    <property type="match status" value="1"/>
</dbReference>
<name>A0A0D6PXA4_KOMEU</name>
<dbReference type="Proteomes" id="UP000032675">
    <property type="component" value="Unassembled WGS sequence"/>
</dbReference>
<evidence type="ECO:0000256" key="2">
    <source>
        <dbReference type="ARBA" id="ARBA00023002"/>
    </source>
</evidence>
<comment type="similarity">
    <text evidence="1">Belongs to the short-chain dehydrogenases/reductases (SDR) family.</text>
</comment>
<dbReference type="Pfam" id="PF00106">
    <property type="entry name" value="adh_short"/>
    <property type="match status" value="1"/>
</dbReference>
<dbReference type="PANTHER" id="PTHR42760:SF133">
    <property type="entry name" value="3-OXOACYL-[ACYL-CARRIER-PROTEIN] REDUCTASE"/>
    <property type="match status" value="1"/>
</dbReference>
<dbReference type="AlphaFoldDB" id="A0A0D6PXA4"/>
<evidence type="ECO:0000313" key="3">
    <source>
        <dbReference type="EMBL" id="GAN95141.1"/>
    </source>
</evidence>
<protein>
    <submittedName>
        <fullName evidence="3">Agropine synthesis reductase</fullName>
    </submittedName>
</protein>
<keyword evidence="2" id="KW-0560">Oxidoreductase</keyword>
<evidence type="ECO:0000313" key="4">
    <source>
        <dbReference type="Proteomes" id="UP000032675"/>
    </source>
</evidence>
<dbReference type="PRINTS" id="PR00081">
    <property type="entry name" value="GDHRDH"/>
</dbReference>
<dbReference type="InterPro" id="IPR020904">
    <property type="entry name" value="Sc_DH/Rdtase_CS"/>
</dbReference>
<proteinExistence type="inferred from homology"/>
<dbReference type="PROSITE" id="PS00061">
    <property type="entry name" value="ADH_SHORT"/>
    <property type="match status" value="1"/>
</dbReference>
<dbReference type="EMBL" id="BANI01000013">
    <property type="protein sequence ID" value="GAN95141.1"/>
    <property type="molecule type" value="Genomic_DNA"/>
</dbReference>
<dbReference type="InterPro" id="IPR036291">
    <property type="entry name" value="NAD(P)-bd_dom_sf"/>
</dbReference>
<sequence>MQEAYMVESGRVIMVSGAARGMGAAIARKFHDEGWCVSLGMRTPHMPAWADGERVLVSRYDALDAATEAAWVKETQARFGRIDAVVANAGIGTWKSVIDISERDMDDMLEVHIKSPRRLVAAAWDQLVACGQGRVIVIGSLSSKRVYDADSGAYAVSKFGSLALAHAIRHAGFDHGIRSTVICPGFVKTDMVAGMMPDLKMTPPEEIGRIAHFLVTSPNEVSISEVPVNCRAEESF</sequence>
<accession>A0A0D6PXA4</accession>
<organism evidence="3 4">
    <name type="scientific">Komagataeibacter europaeus NBRC 3261</name>
    <dbReference type="NCBI Taxonomy" id="1234669"/>
    <lineage>
        <taxon>Bacteria</taxon>
        <taxon>Pseudomonadati</taxon>
        <taxon>Pseudomonadota</taxon>
        <taxon>Alphaproteobacteria</taxon>
        <taxon>Acetobacterales</taxon>
        <taxon>Acetobacteraceae</taxon>
        <taxon>Komagataeibacter</taxon>
    </lineage>
</organism>
<comment type="caution">
    <text evidence="3">The sequence shown here is derived from an EMBL/GenBank/DDBJ whole genome shotgun (WGS) entry which is preliminary data.</text>
</comment>
<dbReference type="PANTHER" id="PTHR42760">
    <property type="entry name" value="SHORT-CHAIN DEHYDROGENASES/REDUCTASES FAMILY MEMBER"/>
    <property type="match status" value="1"/>
</dbReference>
<dbReference type="SUPFAM" id="SSF51735">
    <property type="entry name" value="NAD(P)-binding Rossmann-fold domains"/>
    <property type="match status" value="1"/>
</dbReference>
<gene>
    <name evidence="3" type="ORF">Geu3261_0013_010</name>
</gene>
<dbReference type="InterPro" id="IPR002347">
    <property type="entry name" value="SDR_fam"/>
</dbReference>
<reference evidence="3 4" key="1">
    <citation type="submission" date="2012-11" db="EMBL/GenBank/DDBJ databases">
        <title>Whole genome sequence of Gluconacetobacter europaeus NBRC3261.</title>
        <authorList>
            <person name="Azuma Y."/>
            <person name="Higashiura N."/>
            <person name="Hirakawa H."/>
            <person name="Matsushita K."/>
        </authorList>
    </citation>
    <scope>NUCLEOTIDE SEQUENCE [LARGE SCALE GENOMIC DNA]</scope>
    <source>
        <strain evidence="3 4">NBRC 3261</strain>
    </source>
</reference>
<dbReference type="GO" id="GO:0016616">
    <property type="term" value="F:oxidoreductase activity, acting on the CH-OH group of donors, NAD or NADP as acceptor"/>
    <property type="evidence" value="ECO:0007669"/>
    <property type="project" value="TreeGrafter"/>
</dbReference>
<evidence type="ECO:0000256" key="1">
    <source>
        <dbReference type="ARBA" id="ARBA00006484"/>
    </source>
</evidence>